<keyword evidence="1" id="KW-0378">Hydrolase</keyword>
<name>A0A1N7E021_9EURY</name>
<dbReference type="Gene3D" id="1.10.246.130">
    <property type="match status" value="1"/>
</dbReference>
<dbReference type="OrthoDB" id="183046at2157"/>
<evidence type="ECO:0000313" key="2">
    <source>
        <dbReference type="Proteomes" id="UP000186914"/>
    </source>
</evidence>
<dbReference type="PRINTS" id="PR01210">
    <property type="entry name" value="GGTRANSPTASE"/>
</dbReference>
<sequence>MTNPDLDRFSSRRSTAYAPNGIVATSQPLAAQAGVSILQDGGNAFDAAVATAAALNVVEPTSTGLGGDVFALYRTADGEVGAMRSCGGAPTAATIENVRSSIETHDDPSAWYPENRGYAVDETDDTDDLGMPFLGPHAVTVPGTARGWEATVEQLGNLSLDDALQPAIDYAIGGYPVSEVIASHWTGAESLFTSDHAREAFLKDGNAPEVGETMTLPRLGESLRRIAEEGADVLYEGDIAEKIAEEVQSQGGFLTVDDLAEFEPEFIDPVSTTYRGAEIFELPPNNQGLIALEALNIAEEIGAGEHPLDSPERIHYFAEAMKLAFHDGHRYITDPEYEEIPPLASDSWAKTRAEHIGKTANHDVSFGVPDAHAEDADTVLLCVADDEGNVVSYINSRFAGFGSGLVAGDTGIALQNRGASFSLDPDHPNSLEPGKRPFHTLVPALAKFGEDDWAAFGVMGGYMQPQGHAQVISNIVDYDMPLQAALDYPRWRYREEGTLAVEGRTDGNLSSKLVRKGHDVRVLPPSLFGGAQIVRNENGVLSGATEPRKDGTATGY</sequence>
<dbReference type="PANTHER" id="PTHR43881:SF1">
    <property type="entry name" value="GAMMA-GLUTAMYLTRANSPEPTIDASE (AFU_ORTHOLOGUE AFUA_4G13580)"/>
    <property type="match status" value="1"/>
</dbReference>
<dbReference type="InterPro" id="IPR052896">
    <property type="entry name" value="GGT-like_enzyme"/>
</dbReference>
<dbReference type="Pfam" id="PF01019">
    <property type="entry name" value="G_glu_transpept"/>
    <property type="match status" value="1"/>
</dbReference>
<protein>
    <submittedName>
        <fullName evidence="1">Gamma-glutamyltranspeptidase / glutathione hydrolase</fullName>
    </submittedName>
</protein>
<dbReference type="Proteomes" id="UP000186914">
    <property type="component" value="Unassembled WGS sequence"/>
</dbReference>
<dbReference type="GO" id="GO:0016787">
    <property type="term" value="F:hydrolase activity"/>
    <property type="evidence" value="ECO:0007669"/>
    <property type="project" value="UniProtKB-KW"/>
</dbReference>
<dbReference type="PANTHER" id="PTHR43881">
    <property type="entry name" value="GAMMA-GLUTAMYLTRANSPEPTIDASE (AFU_ORTHOLOGUE AFUA_4G13580)"/>
    <property type="match status" value="1"/>
</dbReference>
<dbReference type="Gene3D" id="3.60.20.40">
    <property type="match status" value="1"/>
</dbReference>
<evidence type="ECO:0000313" key="1">
    <source>
        <dbReference type="EMBL" id="SIR81413.1"/>
    </source>
</evidence>
<dbReference type="RefSeq" id="WP_076431749.1">
    <property type="nucleotide sequence ID" value="NZ_FTNO01000005.1"/>
</dbReference>
<dbReference type="InterPro" id="IPR043137">
    <property type="entry name" value="GGT_ssub_C"/>
</dbReference>
<keyword evidence="2" id="KW-1185">Reference proteome</keyword>
<dbReference type="InterPro" id="IPR029055">
    <property type="entry name" value="Ntn_hydrolases_N"/>
</dbReference>
<dbReference type="EMBL" id="FTNO01000005">
    <property type="protein sequence ID" value="SIR81413.1"/>
    <property type="molecule type" value="Genomic_DNA"/>
</dbReference>
<dbReference type="InterPro" id="IPR043138">
    <property type="entry name" value="GGT_lsub"/>
</dbReference>
<accession>A0A1N7E021</accession>
<proteinExistence type="predicted"/>
<dbReference type="AlphaFoldDB" id="A0A1N7E021"/>
<reference evidence="2" key="1">
    <citation type="submission" date="2017-01" db="EMBL/GenBank/DDBJ databases">
        <authorList>
            <person name="Varghese N."/>
            <person name="Submissions S."/>
        </authorList>
    </citation>
    <scope>NUCLEOTIDE SEQUENCE [LARGE SCALE GENOMIC DNA]</scope>
    <source>
        <strain evidence="2">CGMCC 1.7737</strain>
    </source>
</reference>
<gene>
    <name evidence="1" type="ORF">SAMN05421858_3895</name>
</gene>
<organism evidence="1 2">
    <name type="scientific">Haladaptatus litoreus</name>
    <dbReference type="NCBI Taxonomy" id="553468"/>
    <lineage>
        <taxon>Archaea</taxon>
        <taxon>Methanobacteriati</taxon>
        <taxon>Methanobacteriota</taxon>
        <taxon>Stenosarchaea group</taxon>
        <taxon>Halobacteria</taxon>
        <taxon>Halobacteriales</taxon>
        <taxon>Haladaptataceae</taxon>
        <taxon>Haladaptatus</taxon>
    </lineage>
</organism>
<dbReference type="SUPFAM" id="SSF56235">
    <property type="entry name" value="N-terminal nucleophile aminohydrolases (Ntn hydrolases)"/>
    <property type="match status" value="1"/>
</dbReference>